<dbReference type="SUPFAM" id="SSF81296">
    <property type="entry name" value="E set domains"/>
    <property type="match status" value="1"/>
</dbReference>
<reference evidence="4 5" key="1">
    <citation type="submission" date="2024-09" db="EMBL/GenBank/DDBJ databases">
        <authorList>
            <person name="Sun Q."/>
            <person name="Mori K."/>
        </authorList>
    </citation>
    <scope>NUCLEOTIDE SEQUENCE [LARGE SCALE GENOMIC DNA]</scope>
    <source>
        <strain evidence="4 5">JCM 3143</strain>
    </source>
</reference>
<feature type="transmembrane region" description="Helical" evidence="2">
    <location>
        <begin position="188"/>
        <end position="206"/>
    </location>
</feature>
<feature type="domain" description="Oxidoreductase molybdopterin-binding" evidence="3">
    <location>
        <begin position="263"/>
        <end position="412"/>
    </location>
</feature>
<feature type="transmembrane region" description="Helical" evidence="2">
    <location>
        <begin position="124"/>
        <end position="142"/>
    </location>
</feature>
<gene>
    <name evidence="4" type="ORF">ACFFSA_32770</name>
</gene>
<evidence type="ECO:0000256" key="2">
    <source>
        <dbReference type="SAM" id="Phobius"/>
    </source>
</evidence>
<accession>A0ABV5SBP1</accession>
<dbReference type="PANTHER" id="PTHR19372:SF7">
    <property type="entry name" value="SULFITE OXIDASE, MITOCHONDRIAL"/>
    <property type="match status" value="1"/>
</dbReference>
<keyword evidence="2" id="KW-1133">Transmembrane helix</keyword>
<feature type="transmembrane region" description="Helical" evidence="2">
    <location>
        <begin position="71"/>
        <end position="92"/>
    </location>
</feature>
<organism evidence="4 5">
    <name type="scientific">Nonomuraea helvata</name>
    <dbReference type="NCBI Taxonomy" id="37484"/>
    <lineage>
        <taxon>Bacteria</taxon>
        <taxon>Bacillati</taxon>
        <taxon>Actinomycetota</taxon>
        <taxon>Actinomycetes</taxon>
        <taxon>Streptosporangiales</taxon>
        <taxon>Streptosporangiaceae</taxon>
        <taxon>Nonomuraea</taxon>
    </lineage>
</organism>
<dbReference type="Pfam" id="PF00174">
    <property type="entry name" value="Oxidored_molyb"/>
    <property type="match status" value="1"/>
</dbReference>
<dbReference type="Pfam" id="PF17957">
    <property type="entry name" value="Big_7"/>
    <property type="match status" value="1"/>
</dbReference>
<dbReference type="Gene3D" id="2.60.40.650">
    <property type="match status" value="1"/>
</dbReference>
<keyword evidence="2" id="KW-0812">Transmembrane</keyword>
<sequence>MQRNSVAPAWAGALAGLVSGGVALGVAQLVAAFVGPETFPVVAVGDVTVDLSPAPVKEFAISAFGENDKTVLIGGVLVVLAAVAALIGVLALRRLAYGFAGLAAFGVIGAVAVLTRPGAGVLDLLPTLVGVAAGAWALSWLVRRATPDAGADAGGDAEASSSAAGAAVERPAVMRAGDDLRAFDRRRLLTGAAGGVVVAGAAAVLGRQLGGRQVVDAARVGVALPKPVTPAKPVPAGADLRINGLSSFITKNHDFYRVDTALIVPQVDPRDWKLRIHGMVDRPVELTYADLLAMPLTEADVTLTCVSNEVGGEYVGNARWLGARMAEVLRKAGLQSGADMLLSTSADGFTCGTPVDVVMDGRDALFAIAMNGEALPVEHGFPVRQVVPGLYGYVSATKWVVDLKVTRFDQDEAYWTPRGWAAKGPIKTQSRIDVPKSGASLKPGRTTIAGVAWAQHTGVDAVEVRVDGGEWRQARPAEVPGPDTWRQWSIDWDAAPGRHTIQVRATDAAGRTQTEQEAPPAPDGATGWHTITVQVAQA</sequence>
<name>A0ABV5SBP1_9ACTN</name>
<dbReference type="InterPro" id="IPR036374">
    <property type="entry name" value="OxRdtase_Mopterin-bd_sf"/>
</dbReference>
<dbReference type="EMBL" id="JBHMBW010000037">
    <property type="protein sequence ID" value="MFB9627881.1"/>
    <property type="molecule type" value="Genomic_DNA"/>
</dbReference>
<evidence type="ECO:0000259" key="3">
    <source>
        <dbReference type="Pfam" id="PF00174"/>
    </source>
</evidence>
<dbReference type="RefSeq" id="WP_344987019.1">
    <property type="nucleotide sequence ID" value="NZ_BAAAXV010000001.1"/>
</dbReference>
<dbReference type="SUPFAM" id="SSF56524">
    <property type="entry name" value="Oxidoreductase molybdopterin-binding domain"/>
    <property type="match status" value="1"/>
</dbReference>
<dbReference type="PANTHER" id="PTHR19372">
    <property type="entry name" value="SULFITE REDUCTASE"/>
    <property type="match status" value="1"/>
</dbReference>
<dbReference type="Gene3D" id="3.90.420.10">
    <property type="entry name" value="Oxidoreductase, molybdopterin-binding domain"/>
    <property type="match status" value="1"/>
</dbReference>
<evidence type="ECO:0000313" key="5">
    <source>
        <dbReference type="Proteomes" id="UP001589532"/>
    </source>
</evidence>
<dbReference type="InterPro" id="IPR014756">
    <property type="entry name" value="Ig_E-set"/>
</dbReference>
<protein>
    <submittedName>
        <fullName evidence="4">Molybdopterin-dependent oxidoreductase</fullName>
    </submittedName>
</protein>
<proteinExistence type="predicted"/>
<evidence type="ECO:0000313" key="4">
    <source>
        <dbReference type="EMBL" id="MFB9627881.1"/>
    </source>
</evidence>
<dbReference type="Proteomes" id="UP001589532">
    <property type="component" value="Unassembled WGS sequence"/>
</dbReference>
<evidence type="ECO:0000256" key="1">
    <source>
        <dbReference type="SAM" id="MobiDB-lite"/>
    </source>
</evidence>
<dbReference type="InterPro" id="IPR000572">
    <property type="entry name" value="OxRdtase_Mopterin-bd_dom"/>
</dbReference>
<feature type="region of interest" description="Disordered" evidence="1">
    <location>
        <begin position="508"/>
        <end position="527"/>
    </location>
</feature>
<feature type="transmembrane region" description="Helical" evidence="2">
    <location>
        <begin position="99"/>
        <end position="118"/>
    </location>
</feature>
<keyword evidence="5" id="KW-1185">Reference proteome</keyword>
<keyword evidence="2" id="KW-0472">Membrane</keyword>
<comment type="caution">
    <text evidence="4">The sequence shown here is derived from an EMBL/GenBank/DDBJ whole genome shotgun (WGS) entry which is preliminary data.</text>
</comment>